<dbReference type="EMBL" id="LN899819">
    <property type="protein sequence ID" value="CUV12757.1"/>
    <property type="molecule type" value="Genomic_DNA"/>
</dbReference>
<dbReference type="InterPro" id="IPR002931">
    <property type="entry name" value="Transglutaminase-like"/>
</dbReference>
<dbReference type="Pfam" id="PF01841">
    <property type="entry name" value="Transglut_core"/>
    <property type="match status" value="1"/>
</dbReference>
<accession>A0A0S4TSF3</accession>
<dbReference type="PANTHER" id="PTHR33490:SF6">
    <property type="entry name" value="SLL1049 PROTEIN"/>
    <property type="match status" value="1"/>
</dbReference>
<feature type="domain" description="Transglutaminase-like" evidence="1">
    <location>
        <begin position="178"/>
        <end position="243"/>
    </location>
</feature>
<dbReference type="InterPro" id="IPR038765">
    <property type="entry name" value="Papain-like_cys_pep_sf"/>
</dbReference>
<protein>
    <submittedName>
        <fullName evidence="2">Putative transglutaminase-like enzyme protein</fullName>
    </submittedName>
</protein>
<dbReference type="AlphaFoldDB" id="A0A0S4TSF3"/>
<evidence type="ECO:0000259" key="1">
    <source>
        <dbReference type="SMART" id="SM00460"/>
    </source>
</evidence>
<dbReference type="PANTHER" id="PTHR33490">
    <property type="entry name" value="BLR5614 PROTEIN-RELATED"/>
    <property type="match status" value="1"/>
</dbReference>
<proteinExistence type="predicted"/>
<dbReference type="SUPFAM" id="SSF54001">
    <property type="entry name" value="Cysteine proteinases"/>
    <property type="match status" value="1"/>
</dbReference>
<dbReference type="InterPro" id="IPR013589">
    <property type="entry name" value="Bac_transglu_N"/>
</dbReference>
<name>A0A0S4TSF3_RALSL</name>
<evidence type="ECO:0000313" key="2">
    <source>
        <dbReference type="EMBL" id="CUV12757.1"/>
    </source>
</evidence>
<gene>
    <name evidence="2" type="ORF">RUN39_v1_410029</name>
</gene>
<sequence>MSIRASLRGGVRVTVKYLIQHTTAYRYAEPLRHSVHELRLTPRSGRLQQVDSWQIHAPGNLTRATDGFGNVVHHFTLGGRSDTITIDARGVVEAPADVAVASRGFADAPDQGRYRVSPLYFLSTTPLTSAPPEMIAFAREHALVAGSAESALALAHAVAERVRYKPNTTDVGTAAAEAFGLGTGVCQDQAQVMVACCRARGVPARYVSGYFHAEGEPDLASHAWVDICLDAEAHLWCSIDVTHRCFTDHRHVRLAVGRDYQSAAPIRGVRQGGGAETLDVRISIEPLPAEAA</sequence>
<dbReference type="Gene3D" id="3.10.620.30">
    <property type="match status" value="1"/>
</dbReference>
<organism evidence="2">
    <name type="scientific">Ralstonia solanacearum</name>
    <name type="common">Pseudomonas solanacearum</name>
    <dbReference type="NCBI Taxonomy" id="305"/>
    <lineage>
        <taxon>Bacteria</taxon>
        <taxon>Pseudomonadati</taxon>
        <taxon>Pseudomonadota</taxon>
        <taxon>Betaproteobacteria</taxon>
        <taxon>Burkholderiales</taxon>
        <taxon>Burkholderiaceae</taxon>
        <taxon>Ralstonia</taxon>
        <taxon>Ralstonia solanacearum species complex</taxon>
    </lineage>
</organism>
<dbReference type="Pfam" id="PF08379">
    <property type="entry name" value="Bact_transglu_N"/>
    <property type="match status" value="1"/>
</dbReference>
<reference evidence="2" key="1">
    <citation type="submission" date="2015-10" db="EMBL/GenBank/DDBJ databases">
        <authorList>
            <person name="Gilbert D.G."/>
        </authorList>
    </citation>
    <scope>NUCLEOTIDE SEQUENCE</scope>
    <source>
        <strain evidence="2">Phyl III-seqv23</strain>
    </source>
</reference>
<dbReference type="SMART" id="SM00460">
    <property type="entry name" value="TGc"/>
    <property type="match status" value="1"/>
</dbReference>